<proteinExistence type="predicted"/>
<keyword evidence="3" id="KW-1185">Reference proteome</keyword>
<sequence length="177" mass="19631">MDAGEEVVQLPFINHCPALWTGEDSEALLREQTVAKFWDLVDQAVLQMLRNDLSVRADAVARYPAARGGSPKSLGGQSHADAHDPSVRIPPAVLSRRRPEIIQPLHWLISSPAVPTQLGLLGNWRRLRKRWPSLQQKSTHPPHAAGSHRRASIVNTQTFIVNCLKGSTWCVGKIEFA</sequence>
<dbReference type="AlphaFoldDB" id="A0AAD7G627"/>
<evidence type="ECO:0000313" key="3">
    <source>
        <dbReference type="Proteomes" id="UP001221757"/>
    </source>
</evidence>
<name>A0AAD7G627_MYCRO</name>
<comment type="caution">
    <text evidence="2">The sequence shown here is derived from an EMBL/GenBank/DDBJ whole genome shotgun (WGS) entry which is preliminary data.</text>
</comment>
<gene>
    <name evidence="2" type="ORF">B0H17DRAFT_1145321</name>
</gene>
<organism evidence="2 3">
    <name type="scientific">Mycena rosella</name>
    <name type="common">Pink bonnet</name>
    <name type="synonym">Agaricus rosellus</name>
    <dbReference type="NCBI Taxonomy" id="1033263"/>
    <lineage>
        <taxon>Eukaryota</taxon>
        <taxon>Fungi</taxon>
        <taxon>Dikarya</taxon>
        <taxon>Basidiomycota</taxon>
        <taxon>Agaricomycotina</taxon>
        <taxon>Agaricomycetes</taxon>
        <taxon>Agaricomycetidae</taxon>
        <taxon>Agaricales</taxon>
        <taxon>Marasmiineae</taxon>
        <taxon>Mycenaceae</taxon>
        <taxon>Mycena</taxon>
    </lineage>
</organism>
<reference evidence="2" key="1">
    <citation type="submission" date="2023-03" db="EMBL/GenBank/DDBJ databases">
        <title>Massive genome expansion in bonnet fungi (Mycena s.s.) driven by repeated elements and novel gene families across ecological guilds.</title>
        <authorList>
            <consortium name="Lawrence Berkeley National Laboratory"/>
            <person name="Harder C.B."/>
            <person name="Miyauchi S."/>
            <person name="Viragh M."/>
            <person name="Kuo A."/>
            <person name="Thoen E."/>
            <person name="Andreopoulos B."/>
            <person name="Lu D."/>
            <person name="Skrede I."/>
            <person name="Drula E."/>
            <person name="Henrissat B."/>
            <person name="Morin E."/>
            <person name="Kohler A."/>
            <person name="Barry K."/>
            <person name="LaButti K."/>
            <person name="Morin E."/>
            <person name="Salamov A."/>
            <person name="Lipzen A."/>
            <person name="Mereny Z."/>
            <person name="Hegedus B."/>
            <person name="Baldrian P."/>
            <person name="Stursova M."/>
            <person name="Weitz H."/>
            <person name="Taylor A."/>
            <person name="Grigoriev I.V."/>
            <person name="Nagy L.G."/>
            <person name="Martin F."/>
            <person name="Kauserud H."/>
        </authorList>
    </citation>
    <scope>NUCLEOTIDE SEQUENCE</scope>
    <source>
        <strain evidence="2">CBHHK067</strain>
    </source>
</reference>
<dbReference type="EMBL" id="JARKIE010000270">
    <property type="protein sequence ID" value="KAJ7659448.1"/>
    <property type="molecule type" value="Genomic_DNA"/>
</dbReference>
<feature type="region of interest" description="Disordered" evidence="1">
    <location>
        <begin position="66"/>
        <end position="89"/>
    </location>
</feature>
<evidence type="ECO:0000256" key="1">
    <source>
        <dbReference type="SAM" id="MobiDB-lite"/>
    </source>
</evidence>
<accession>A0AAD7G627</accession>
<evidence type="ECO:0000313" key="2">
    <source>
        <dbReference type="EMBL" id="KAJ7659448.1"/>
    </source>
</evidence>
<protein>
    <submittedName>
        <fullName evidence="2">Uncharacterized protein</fullName>
    </submittedName>
</protein>
<dbReference type="Proteomes" id="UP001221757">
    <property type="component" value="Unassembled WGS sequence"/>
</dbReference>